<dbReference type="Proteomes" id="UP000032305">
    <property type="component" value="Unassembled WGS sequence"/>
</dbReference>
<dbReference type="AlphaFoldDB" id="A0A0A1W5W8"/>
<dbReference type="eggNOG" id="ENOG5032M6A">
    <property type="taxonomic scope" value="Bacteria"/>
</dbReference>
<organism evidence="1 2">
    <name type="scientific">Sphingomonas parapaucimobilis NBRC 15100</name>
    <dbReference type="NCBI Taxonomy" id="1219049"/>
    <lineage>
        <taxon>Bacteria</taxon>
        <taxon>Pseudomonadati</taxon>
        <taxon>Pseudomonadota</taxon>
        <taxon>Alphaproteobacteria</taxon>
        <taxon>Sphingomonadales</taxon>
        <taxon>Sphingomonadaceae</taxon>
        <taxon>Sphingomonas</taxon>
    </lineage>
</organism>
<sequence>MSALFMPRPNDTLSADSSQVLIGDALRDIIGERIEQIDKHGHTPTADDRYETPAELIGAATCYADTAHDQVDGPPSYDPDLAPAEWPWSPQHWRCGDARRNLVKAAALLWAAIDNMDRAERLKAGADDRPMATGTEPCSQYRPIDATTGFARGIADSRTWLVRDGEGNKAAAFWTGDMWVYATDDGPHEQLDFEPTHVLPGRAGRPGFVDFAVA</sequence>
<dbReference type="RefSeq" id="WP_157013625.1">
    <property type="nucleotide sequence ID" value="NZ_BBPI01000035.1"/>
</dbReference>
<name>A0A0A1W5W8_9SPHN</name>
<reference evidence="1 2" key="1">
    <citation type="submission" date="2014-11" db="EMBL/GenBank/DDBJ databases">
        <title>Whole genome shotgun sequence of Sphingomonas parapaucimobilis NBRC 15100.</title>
        <authorList>
            <person name="Katano-Makiyama Y."/>
            <person name="Hosoyama A."/>
            <person name="Hashimoto M."/>
            <person name="Hosoyama Y."/>
            <person name="Noguchi M."/>
            <person name="Numata M."/>
            <person name="Tsuchikane K."/>
            <person name="Hirakata S."/>
            <person name="Uohara A."/>
            <person name="Shimodaira J."/>
            <person name="Ohji S."/>
            <person name="Ichikawa N."/>
            <person name="Kimura A."/>
            <person name="Yamazoe A."/>
            <person name="Fujita N."/>
        </authorList>
    </citation>
    <scope>NUCLEOTIDE SEQUENCE [LARGE SCALE GENOMIC DNA]</scope>
    <source>
        <strain evidence="1 2">NBRC 15100</strain>
    </source>
</reference>
<protein>
    <submittedName>
        <fullName evidence="1">Uncharacterized protein</fullName>
    </submittedName>
</protein>
<dbReference type="OrthoDB" id="9115426at2"/>
<comment type="caution">
    <text evidence="1">The sequence shown here is derived from an EMBL/GenBank/DDBJ whole genome shotgun (WGS) entry which is preliminary data.</text>
</comment>
<dbReference type="EMBL" id="BBPI01000035">
    <property type="protein sequence ID" value="GAM00738.1"/>
    <property type="molecule type" value="Genomic_DNA"/>
</dbReference>
<accession>A0A0A1W5W8</accession>
<proteinExistence type="predicted"/>
<gene>
    <name evidence="1" type="ORF">SP5_035_01400</name>
</gene>
<evidence type="ECO:0000313" key="1">
    <source>
        <dbReference type="EMBL" id="GAM00738.1"/>
    </source>
</evidence>
<keyword evidence="2" id="KW-1185">Reference proteome</keyword>
<evidence type="ECO:0000313" key="2">
    <source>
        <dbReference type="Proteomes" id="UP000032305"/>
    </source>
</evidence>